<reference evidence="1" key="2">
    <citation type="submission" date="2022-06" db="UniProtKB">
        <authorList>
            <consortium name="EnsemblMetazoa"/>
        </authorList>
    </citation>
    <scope>IDENTIFICATION</scope>
    <source>
        <strain evidence="1">PS312</strain>
    </source>
</reference>
<accession>A0A8R1UKL5</accession>
<dbReference type="AlphaFoldDB" id="A0A2A6BE88"/>
<dbReference type="PANTHER" id="PTHR22718:SF25">
    <property type="entry name" value="G-PROTEIN COUPLED RECEPTORS FAMILY 1 PROFILE DOMAIN-CONTAINING PROTEIN"/>
    <property type="match status" value="1"/>
</dbReference>
<dbReference type="Proteomes" id="UP000005239">
    <property type="component" value="Unassembled WGS sequence"/>
</dbReference>
<reference evidence="2" key="1">
    <citation type="journal article" date="2008" name="Nat. Genet.">
        <title>The Pristionchus pacificus genome provides a unique perspective on nematode lifestyle and parasitism.</title>
        <authorList>
            <person name="Dieterich C."/>
            <person name="Clifton S.W."/>
            <person name="Schuster L.N."/>
            <person name="Chinwalla A."/>
            <person name="Delehaunty K."/>
            <person name="Dinkelacker I."/>
            <person name="Fulton L."/>
            <person name="Fulton R."/>
            <person name="Godfrey J."/>
            <person name="Minx P."/>
            <person name="Mitreva M."/>
            <person name="Roeseler W."/>
            <person name="Tian H."/>
            <person name="Witte H."/>
            <person name="Yang S.P."/>
            <person name="Wilson R.K."/>
            <person name="Sommer R.J."/>
        </authorList>
    </citation>
    <scope>NUCLEOTIDE SEQUENCE [LARGE SCALE GENOMIC DNA]</scope>
    <source>
        <strain evidence="2">PS312</strain>
    </source>
</reference>
<dbReference type="EnsemblMetazoa" id="PPA30811.1">
    <property type="protein sequence ID" value="PPA30811.1"/>
    <property type="gene ID" value="WBGene00203677"/>
</dbReference>
<dbReference type="SUPFAM" id="SSF81321">
    <property type="entry name" value="Family A G protein-coupled receptor-like"/>
    <property type="match status" value="1"/>
</dbReference>
<dbReference type="Pfam" id="PF03383">
    <property type="entry name" value="Serpentine_r_xa"/>
    <property type="match status" value="1"/>
</dbReference>
<name>A0A2A6BE88_PRIPA</name>
<dbReference type="PANTHER" id="PTHR22718">
    <property type="entry name" value="SERPENTINE RECEPTOR, CLASS X"/>
    <property type="match status" value="1"/>
</dbReference>
<dbReference type="Gene3D" id="1.20.1070.10">
    <property type="entry name" value="Rhodopsin 7-helix transmembrane proteins"/>
    <property type="match status" value="1"/>
</dbReference>
<sequence>METTSTRIGLDQDTVGVIVIVFFFVYGTILGIGVPSCTIVIVSLIRGRRTLWKASGMFVVAIQIITQKAILYLTLLMAFNRLSVFCAPRLSPVFTEKNMKWSLLITWSLIFFMSTSALLLSPTQKFNKETLKYEDDGDAVIDDHVLYQITENLDYCIPFVIIIFYIFIYFAIRKQRNLARSSIELRSKINEDSKLLVQAFIVTIMLEICNLMKLSGEANLDESMGWNLN</sequence>
<proteinExistence type="predicted"/>
<dbReference type="InterPro" id="IPR005047">
    <property type="entry name" value="7TM_GPCR_serpentine_rcpt_Srxa"/>
</dbReference>
<evidence type="ECO:0000313" key="1">
    <source>
        <dbReference type="EnsemblMetazoa" id="PPA30811.1"/>
    </source>
</evidence>
<organism evidence="1 2">
    <name type="scientific">Pristionchus pacificus</name>
    <name type="common">Parasitic nematode worm</name>
    <dbReference type="NCBI Taxonomy" id="54126"/>
    <lineage>
        <taxon>Eukaryota</taxon>
        <taxon>Metazoa</taxon>
        <taxon>Ecdysozoa</taxon>
        <taxon>Nematoda</taxon>
        <taxon>Chromadorea</taxon>
        <taxon>Rhabditida</taxon>
        <taxon>Rhabditina</taxon>
        <taxon>Diplogasteromorpha</taxon>
        <taxon>Diplogasteroidea</taxon>
        <taxon>Neodiplogasteridae</taxon>
        <taxon>Pristionchus</taxon>
    </lineage>
</organism>
<gene>
    <name evidence="1" type="primary">WBGene00203677</name>
</gene>
<accession>A0A2A6BE88</accession>
<keyword evidence="2" id="KW-1185">Reference proteome</keyword>
<evidence type="ECO:0000313" key="2">
    <source>
        <dbReference type="Proteomes" id="UP000005239"/>
    </source>
</evidence>
<dbReference type="OrthoDB" id="5868068at2759"/>
<protein>
    <submittedName>
        <fullName evidence="1">G protein-coupled receptor</fullName>
    </submittedName>
</protein>